<feature type="compositionally biased region" description="Polar residues" evidence="1">
    <location>
        <begin position="294"/>
        <end position="306"/>
    </location>
</feature>
<proteinExistence type="predicted"/>
<protein>
    <submittedName>
        <fullName evidence="2">Uncharacterized protein</fullName>
    </submittedName>
</protein>
<dbReference type="AlphaFoldDB" id="A0A7R8UWQ8"/>
<dbReference type="InParanoid" id="A0A7R8UWQ8"/>
<organism evidence="2 3">
    <name type="scientific">Hermetia illucens</name>
    <name type="common">Black soldier fly</name>
    <dbReference type="NCBI Taxonomy" id="343691"/>
    <lineage>
        <taxon>Eukaryota</taxon>
        <taxon>Metazoa</taxon>
        <taxon>Ecdysozoa</taxon>
        <taxon>Arthropoda</taxon>
        <taxon>Hexapoda</taxon>
        <taxon>Insecta</taxon>
        <taxon>Pterygota</taxon>
        <taxon>Neoptera</taxon>
        <taxon>Endopterygota</taxon>
        <taxon>Diptera</taxon>
        <taxon>Brachycera</taxon>
        <taxon>Stratiomyomorpha</taxon>
        <taxon>Stratiomyidae</taxon>
        <taxon>Hermetiinae</taxon>
        <taxon>Hermetia</taxon>
    </lineage>
</organism>
<evidence type="ECO:0000313" key="3">
    <source>
        <dbReference type="Proteomes" id="UP000594454"/>
    </source>
</evidence>
<feature type="compositionally biased region" description="Low complexity" evidence="1">
    <location>
        <begin position="76"/>
        <end position="87"/>
    </location>
</feature>
<gene>
    <name evidence="2" type="ORF">HERILL_LOCUS10628</name>
</gene>
<feature type="region of interest" description="Disordered" evidence="1">
    <location>
        <begin position="32"/>
        <end position="88"/>
    </location>
</feature>
<keyword evidence="3" id="KW-1185">Reference proteome</keyword>
<evidence type="ECO:0000313" key="2">
    <source>
        <dbReference type="EMBL" id="CAD7087956.1"/>
    </source>
</evidence>
<feature type="region of interest" description="Disordered" evidence="1">
    <location>
        <begin position="207"/>
        <end position="232"/>
    </location>
</feature>
<dbReference type="EMBL" id="LR899012">
    <property type="protein sequence ID" value="CAD7087956.1"/>
    <property type="molecule type" value="Genomic_DNA"/>
</dbReference>
<feature type="region of interest" description="Disordered" evidence="1">
    <location>
        <begin position="152"/>
        <end position="179"/>
    </location>
</feature>
<feature type="compositionally biased region" description="Basic and acidic residues" evidence="1">
    <location>
        <begin position="155"/>
        <end position="164"/>
    </location>
</feature>
<accession>A0A7R8UWQ8</accession>
<name>A0A7R8UWQ8_HERIL</name>
<feature type="region of interest" description="Disordered" evidence="1">
    <location>
        <begin position="284"/>
        <end position="308"/>
    </location>
</feature>
<feature type="compositionally biased region" description="Polar residues" evidence="1">
    <location>
        <begin position="215"/>
        <end position="227"/>
    </location>
</feature>
<dbReference type="Proteomes" id="UP000594454">
    <property type="component" value="Chromosome 4"/>
</dbReference>
<sequence length="667" mass="73801">MPGVSHAFALPPTALQSSSNLRLSMECASMKATPGKQLKLDSSKNSSVTEKSQRDKSKVQLAEQSNTTEFAENKPKSSSSGVSGGKVCKTRPSVLSSCSQHSQPPEYSSAVSKQKTLHTCTSCSSTEVIEVNIKLMSCQNCQNVVIDELNYDNQPVDKNDESREKRKNSNSSNASTSGGVGLNFYHQQLMVITKKLKNMYKNRIHSSYADDQQDRPQNSGKVQSSIPPTEPIVEPAGIFASAHGPSTSNMVSSVDKRRVRSVASQNTSVKFSNSICNNHCYSNNLPTDDRDGSTSKTSSISTLPFKSSSNYNSNVVNKDALILRICDLDDKLKPMRNDSSMPVNKTTCINGNKVEGNTSSVKTLKNGNVDFEGNKKVSPKLAQASQRNNRKIVIISNEYKNKSEKNDVYIRDRKELIKLFQQKKSKSLDLLPPSKHSNKFSSRKKTQDQVFSSQSVMNLPNQESVDEIKNANSCSDDDGPYESINSVELIFISDEFLNKAVKHDLKILKSKQTATENSMRSTSSLKKKVRTLEATTSPIKTLKPEDCCVDNPQTPSPISPDNYQITSQRAAASRPSLTGSKKLIVISEDFKRKSLENNVVIVDACTNDSNCIGEAIDKRKKFQQTKRFSRQQSSIDDVANQMISHAFRSFEEPDEQCLESKELKTPE</sequence>
<evidence type="ECO:0000256" key="1">
    <source>
        <dbReference type="SAM" id="MobiDB-lite"/>
    </source>
</evidence>
<reference evidence="2 3" key="1">
    <citation type="submission" date="2020-11" db="EMBL/GenBank/DDBJ databases">
        <authorList>
            <person name="Wallbank WR R."/>
            <person name="Pardo Diaz C."/>
            <person name="Kozak K."/>
            <person name="Martin S."/>
            <person name="Jiggins C."/>
            <person name="Moest M."/>
            <person name="Warren A I."/>
            <person name="Generalovic N T."/>
            <person name="Byers J.R.P. K."/>
            <person name="Montejo-Kovacevich G."/>
            <person name="Yen C E."/>
        </authorList>
    </citation>
    <scope>NUCLEOTIDE SEQUENCE [LARGE SCALE GENOMIC DNA]</scope>
</reference>
<feature type="region of interest" description="Disordered" evidence="1">
    <location>
        <begin position="428"/>
        <end position="455"/>
    </location>
</feature>